<dbReference type="PANTHER" id="PTHR23028:SF53">
    <property type="entry name" value="ACYL_TRANSF_3 DOMAIN-CONTAINING PROTEIN"/>
    <property type="match status" value="1"/>
</dbReference>
<dbReference type="Proteomes" id="UP000753802">
    <property type="component" value="Unassembled WGS sequence"/>
</dbReference>
<keyword evidence="1" id="KW-0812">Transmembrane</keyword>
<keyword evidence="4" id="KW-1185">Reference proteome</keyword>
<evidence type="ECO:0000256" key="1">
    <source>
        <dbReference type="SAM" id="Phobius"/>
    </source>
</evidence>
<feature type="transmembrane region" description="Helical" evidence="1">
    <location>
        <begin position="239"/>
        <end position="256"/>
    </location>
</feature>
<dbReference type="EMBL" id="JAACJS010000002">
    <property type="protein sequence ID" value="NCI49106.1"/>
    <property type="molecule type" value="Genomic_DNA"/>
</dbReference>
<feature type="transmembrane region" description="Helical" evidence="1">
    <location>
        <begin position="172"/>
        <end position="193"/>
    </location>
</feature>
<feature type="transmembrane region" description="Helical" evidence="1">
    <location>
        <begin position="300"/>
        <end position="320"/>
    </location>
</feature>
<evidence type="ECO:0000313" key="4">
    <source>
        <dbReference type="Proteomes" id="UP000753802"/>
    </source>
</evidence>
<evidence type="ECO:0000313" key="3">
    <source>
        <dbReference type="EMBL" id="NCI49106.1"/>
    </source>
</evidence>
<feature type="transmembrane region" description="Helical" evidence="1">
    <location>
        <begin position="12"/>
        <end position="29"/>
    </location>
</feature>
<feature type="transmembrane region" description="Helical" evidence="1">
    <location>
        <begin position="205"/>
        <end position="227"/>
    </location>
</feature>
<dbReference type="Pfam" id="PF01757">
    <property type="entry name" value="Acyl_transf_3"/>
    <property type="match status" value="1"/>
</dbReference>
<evidence type="ECO:0000259" key="2">
    <source>
        <dbReference type="Pfam" id="PF01757"/>
    </source>
</evidence>
<dbReference type="InterPro" id="IPR002656">
    <property type="entry name" value="Acyl_transf_3_dom"/>
</dbReference>
<keyword evidence="1" id="KW-1133">Transmembrane helix</keyword>
<proteinExistence type="predicted"/>
<dbReference type="RefSeq" id="WP_161817403.1">
    <property type="nucleotide sequence ID" value="NZ_JAACJS010000002.1"/>
</dbReference>
<protein>
    <submittedName>
        <fullName evidence="3">Acyltransferase</fullName>
    </submittedName>
</protein>
<comment type="caution">
    <text evidence="3">The sequence shown here is derived from an EMBL/GenBank/DDBJ whole genome shotgun (WGS) entry which is preliminary data.</text>
</comment>
<reference evidence="3 4" key="1">
    <citation type="submission" date="2020-01" db="EMBL/GenBank/DDBJ databases">
        <title>Genome analysis.</title>
        <authorList>
            <person name="Wu S."/>
            <person name="Wang G."/>
        </authorList>
    </citation>
    <scope>NUCLEOTIDE SEQUENCE [LARGE SCALE GENOMIC DNA]</scope>
    <source>
        <strain evidence="3 4">SYL130</strain>
    </source>
</reference>
<sequence length="355" mass="41179">MSNHEITSRKSYINNFDLIRLFAAMQVAFAHSVSHLSLDFPLVASMLNYFQGVPIFFGISGFLITSSYIRNPSLKKYARNRAIRIFPAMWVCLAMTIVLLLVFHIIDFHALFSFPMIRWIACQVTFLQFYTPDFLRSWGTGTPNGSLWTIAVELQFYILLPLLLVAEKKLNVKAWIALLLTLMLISILAGNRFETMDQENVYTKLFHVTIVPYFHFFCLGILSALYWEKIKKFFENKAYLWFAAYVLFCAFFGAWLKWFNPSYYLNLYGWIANLLLWGCIVSAAYTRIHLSDKLLKRNDISYGVYIYHMLVVNSLISMNIDNLPKIFVLAIALGATVLLALLSWKLVEQPVLRRK</sequence>
<feature type="transmembrane region" description="Helical" evidence="1">
    <location>
        <begin position="145"/>
        <end position="165"/>
    </location>
</feature>
<keyword evidence="3" id="KW-0012">Acyltransferase</keyword>
<dbReference type="InterPro" id="IPR050879">
    <property type="entry name" value="Acyltransferase_3"/>
</dbReference>
<gene>
    <name evidence="3" type="ORF">GWC95_04175</name>
</gene>
<dbReference type="PANTHER" id="PTHR23028">
    <property type="entry name" value="ACETYLTRANSFERASE"/>
    <property type="match status" value="1"/>
</dbReference>
<organism evidence="3 4">
    <name type="scientific">Sediminibacterium roseum</name>
    <dbReference type="NCBI Taxonomy" id="1978412"/>
    <lineage>
        <taxon>Bacteria</taxon>
        <taxon>Pseudomonadati</taxon>
        <taxon>Bacteroidota</taxon>
        <taxon>Chitinophagia</taxon>
        <taxon>Chitinophagales</taxon>
        <taxon>Chitinophagaceae</taxon>
        <taxon>Sediminibacterium</taxon>
    </lineage>
</organism>
<keyword evidence="1" id="KW-0472">Membrane</keyword>
<feature type="domain" description="Acyltransferase 3" evidence="2">
    <location>
        <begin position="14"/>
        <end position="343"/>
    </location>
</feature>
<accession>A0ABW9ZPS8</accession>
<dbReference type="GO" id="GO:0016746">
    <property type="term" value="F:acyltransferase activity"/>
    <property type="evidence" value="ECO:0007669"/>
    <property type="project" value="UniProtKB-KW"/>
</dbReference>
<feature type="transmembrane region" description="Helical" evidence="1">
    <location>
        <begin position="326"/>
        <end position="347"/>
    </location>
</feature>
<keyword evidence="3" id="KW-0808">Transferase</keyword>
<feature type="transmembrane region" description="Helical" evidence="1">
    <location>
        <begin position="268"/>
        <end position="288"/>
    </location>
</feature>
<feature type="transmembrane region" description="Helical" evidence="1">
    <location>
        <begin position="49"/>
        <end position="70"/>
    </location>
</feature>
<name>A0ABW9ZPS8_9BACT</name>
<feature type="transmembrane region" description="Helical" evidence="1">
    <location>
        <begin position="82"/>
        <end position="106"/>
    </location>
</feature>